<keyword evidence="2" id="KW-0472">Membrane</keyword>
<feature type="transmembrane region" description="Helical" evidence="2">
    <location>
        <begin position="56"/>
        <end position="78"/>
    </location>
</feature>
<sequence>MADHGSLRSSLEQGLSPVRSRQRLARAGRWAAWGLLPSAAVAAALGAANLLGVATIAPWIAIAVLAAGPILGALAGLLKTNGLNHAAEAVDAHYGLKDRATTALSLPAGDSPWTALQRADAEAHLASVEPKQVVPFRPTRRLALGSALAAAVLGLALFPAPRQAAAEISGPDQDLLSIAAEVEAEIDKLEEENAEAPSPEIEELIAELREHAERLKEPETDAREALAELSRMEEAIRQRADYDAAAVTANMQSLAAAMEASEALAPVSEALKADDLKKAAEELEQVAPENAPRRERKAAAERMKKAAKKMSDGGMGQMSQATGQMADGMSEGDSSKTSAGAKKLSSLLKQSAFQKALTQSLRKKLDRLSECKSKCSSCLSKSACSACGSKLCEGGKCNGSKNSTALGQGKRSNSPKNTWGMKTAGNIDDPATGLGGNRNRDDITGVAGDGPSEYETTNSPEGEESARRGYSERYSEYQKRSEEVLESEDIPLGHRRLIRDYFEAIRPNAADQAEIDAAK</sequence>
<feature type="transmembrane region" description="Helical" evidence="2">
    <location>
        <begin position="142"/>
        <end position="160"/>
    </location>
</feature>
<feature type="region of interest" description="Disordered" evidence="1">
    <location>
        <begin position="394"/>
        <end position="486"/>
    </location>
</feature>
<dbReference type="Proteomes" id="UP000609651">
    <property type="component" value="Unassembled WGS sequence"/>
</dbReference>
<feature type="compositionally biased region" description="Basic and acidic residues" evidence="1">
    <location>
        <begin position="291"/>
        <end position="304"/>
    </location>
</feature>
<feature type="compositionally biased region" description="Polar residues" evidence="1">
    <location>
        <begin position="399"/>
        <end position="417"/>
    </location>
</feature>
<gene>
    <name evidence="3" type="ORF">LzC2_14830</name>
</gene>
<name>A0ABX1VCC1_9PLAN</name>
<protein>
    <submittedName>
        <fullName evidence="3">Uncharacterized protein</fullName>
    </submittedName>
</protein>
<evidence type="ECO:0000256" key="2">
    <source>
        <dbReference type="SAM" id="Phobius"/>
    </source>
</evidence>
<feature type="compositionally biased region" description="Basic and acidic residues" evidence="1">
    <location>
        <begin position="464"/>
        <end position="483"/>
    </location>
</feature>
<comment type="caution">
    <text evidence="3">The sequence shown here is derived from an EMBL/GenBank/DDBJ whole genome shotgun (WGS) entry which is preliminary data.</text>
</comment>
<evidence type="ECO:0000313" key="4">
    <source>
        <dbReference type="Proteomes" id="UP000609651"/>
    </source>
</evidence>
<organism evidence="3 4">
    <name type="scientific">Alienimonas chondri</name>
    <dbReference type="NCBI Taxonomy" id="2681879"/>
    <lineage>
        <taxon>Bacteria</taxon>
        <taxon>Pseudomonadati</taxon>
        <taxon>Planctomycetota</taxon>
        <taxon>Planctomycetia</taxon>
        <taxon>Planctomycetales</taxon>
        <taxon>Planctomycetaceae</taxon>
        <taxon>Alienimonas</taxon>
    </lineage>
</organism>
<feature type="transmembrane region" description="Helical" evidence="2">
    <location>
        <begin position="30"/>
        <end position="50"/>
    </location>
</feature>
<keyword evidence="4" id="KW-1185">Reference proteome</keyword>
<accession>A0ABX1VCC1</accession>
<reference evidence="3 4" key="1">
    <citation type="journal article" date="2020" name="Syst. Appl. Microbiol.">
        <title>Alienimonas chondri sp. nov., a novel planctomycete isolated from the biofilm of the red alga Chondrus crispus.</title>
        <authorList>
            <person name="Vitorino I."/>
            <person name="Albuquerque L."/>
            <person name="Wiegand S."/>
            <person name="Kallscheuer N."/>
            <person name="da Costa M.S."/>
            <person name="Lobo-da-Cunha A."/>
            <person name="Jogler C."/>
            <person name="Lage O.M."/>
        </authorList>
    </citation>
    <scope>NUCLEOTIDE SEQUENCE [LARGE SCALE GENOMIC DNA]</scope>
    <source>
        <strain evidence="3 4">LzC2</strain>
    </source>
</reference>
<evidence type="ECO:0000256" key="1">
    <source>
        <dbReference type="SAM" id="MobiDB-lite"/>
    </source>
</evidence>
<keyword evidence="2" id="KW-0812">Transmembrane</keyword>
<feature type="region of interest" description="Disordered" evidence="1">
    <location>
        <begin position="283"/>
        <end position="343"/>
    </location>
</feature>
<proteinExistence type="predicted"/>
<evidence type="ECO:0000313" key="3">
    <source>
        <dbReference type="EMBL" id="NNJ25413.1"/>
    </source>
</evidence>
<keyword evidence="2" id="KW-1133">Transmembrane helix</keyword>
<dbReference type="EMBL" id="WTPX01000035">
    <property type="protein sequence ID" value="NNJ25413.1"/>
    <property type="molecule type" value="Genomic_DNA"/>
</dbReference>